<comment type="caution">
    <text evidence="6">The sequence shown here is derived from an EMBL/GenBank/DDBJ whole genome shotgun (WGS) entry which is preliminary data.</text>
</comment>
<dbReference type="PROSITE" id="PS01031">
    <property type="entry name" value="SHSP"/>
    <property type="match status" value="1"/>
</dbReference>
<dbReference type="OrthoDB" id="1429427at2759"/>
<dbReference type="Gene3D" id="2.60.40.790">
    <property type="match status" value="1"/>
</dbReference>
<evidence type="ECO:0000256" key="4">
    <source>
        <dbReference type="SAM" id="MobiDB-lite"/>
    </source>
</evidence>
<dbReference type="Proteomes" id="UP000298416">
    <property type="component" value="Unassembled WGS sequence"/>
</dbReference>
<reference evidence="6" key="2">
    <citation type="submission" date="2020-08" db="EMBL/GenBank/DDBJ databases">
        <title>Plant Genome Project.</title>
        <authorList>
            <person name="Zhang R.-G."/>
        </authorList>
    </citation>
    <scope>NUCLEOTIDE SEQUENCE</scope>
    <source>
        <strain evidence="6">Huo1</strain>
        <tissue evidence="6">Leaf</tissue>
    </source>
</reference>
<keyword evidence="1" id="KW-0346">Stress response</keyword>
<keyword evidence="7" id="KW-1185">Reference proteome</keyword>
<protein>
    <recommendedName>
        <fullName evidence="5">SHSP domain-containing protein</fullName>
    </recommendedName>
</protein>
<dbReference type="PANTHER" id="PTHR11527">
    <property type="entry name" value="HEAT-SHOCK PROTEIN 20 FAMILY MEMBER"/>
    <property type="match status" value="1"/>
</dbReference>
<evidence type="ECO:0000256" key="3">
    <source>
        <dbReference type="RuleBase" id="RU003616"/>
    </source>
</evidence>
<comment type="similarity">
    <text evidence="2 3">Belongs to the small heat shock protein (HSP20) family.</text>
</comment>
<feature type="region of interest" description="Disordered" evidence="4">
    <location>
        <begin position="42"/>
        <end position="63"/>
    </location>
</feature>
<gene>
    <name evidence="6" type="ORF">SASPL_138955</name>
</gene>
<name>A0A8X8WXJ8_SALSN</name>
<dbReference type="SUPFAM" id="SSF49764">
    <property type="entry name" value="HSP20-like chaperones"/>
    <property type="match status" value="1"/>
</dbReference>
<dbReference type="EMBL" id="PNBA02000014">
    <property type="protein sequence ID" value="KAG6402084.1"/>
    <property type="molecule type" value="Genomic_DNA"/>
</dbReference>
<evidence type="ECO:0000313" key="6">
    <source>
        <dbReference type="EMBL" id="KAG6402084.1"/>
    </source>
</evidence>
<feature type="compositionally biased region" description="Low complexity" evidence="4">
    <location>
        <begin position="47"/>
        <end position="63"/>
    </location>
</feature>
<evidence type="ECO:0000256" key="2">
    <source>
        <dbReference type="PROSITE-ProRule" id="PRU00285"/>
    </source>
</evidence>
<dbReference type="InterPro" id="IPR002068">
    <property type="entry name" value="A-crystallin/Hsp20_dom"/>
</dbReference>
<organism evidence="6">
    <name type="scientific">Salvia splendens</name>
    <name type="common">Scarlet sage</name>
    <dbReference type="NCBI Taxonomy" id="180675"/>
    <lineage>
        <taxon>Eukaryota</taxon>
        <taxon>Viridiplantae</taxon>
        <taxon>Streptophyta</taxon>
        <taxon>Embryophyta</taxon>
        <taxon>Tracheophyta</taxon>
        <taxon>Spermatophyta</taxon>
        <taxon>Magnoliopsida</taxon>
        <taxon>eudicotyledons</taxon>
        <taxon>Gunneridae</taxon>
        <taxon>Pentapetalae</taxon>
        <taxon>asterids</taxon>
        <taxon>lamiids</taxon>
        <taxon>Lamiales</taxon>
        <taxon>Lamiaceae</taxon>
        <taxon>Nepetoideae</taxon>
        <taxon>Mentheae</taxon>
        <taxon>Salviinae</taxon>
        <taxon>Salvia</taxon>
        <taxon>Salvia subgen. Calosphace</taxon>
        <taxon>core Calosphace</taxon>
    </lineage>
</organism>
<reference evidence="6" key="1">
    <citation type="submission" date="2018-01" db="EMBL/GenBank/DDBJ databases">
        <authorList>
            <person name="Mao J.F."/>
        </authorList>
    </citation>
    <scope>NUCLEOTIDE SEQUENCE</scope>
    <source>
        <strain evidence="6">Huo1</strain>
        <tissue evidence="6">Leaf</tissue>
    </source>
</reference>
<evidence type="ECO:0000259" key="5">
    <source>
        <dbReference type="PROSITE" id="PS01031"/>
    </source>
</evidence>
<dbReference type="InterPro" id="IPR008978">
    <property type="entry name" value="HSP20-like_chaperone"/>
</dbReference>
<dbReference type="InterPro" id="IPR031107">
    <property type="entry name" value="Small_HSP"/>
</dbReference>
<evidence type="ECO:0000313" key="7">
    <source>
        <dbReference type="Proteomes" id="UP000298416"/>
    </source>
</evidence>
<accession>A0A8X8WXJ8</accession>
<evidence type="ECO:0000256" key="1">
    <source>
        <dbReference type="ARBA" id="ARBA00023016"/>
    </source>
</evidence>
<sequence length="172" mass="18981">MPYRTNYSADFPVDKRGKTTLYLAKIAEGNRVVSKTISWGDTETDQGSVGVNEPSSSSSCGSASVDWRETVKAHVLKVDVPGFKKEEVKVVVEGGRVLKISGERSNKEEEEETDKWHCEERSNIGKFLRRLKLPKDANVDEVKAGVENGVLTVTVLKKEVGKEEVKVIDISG</sequence>
<dbReference type="Pfam" id="PF00011">
    <property type="entry name" value="HSP20"/>
    <property type="match status" value="1"/>
</dbReference>
<proteinExistence type="inferred from homology"/>
<dbReference type="AlphaFoldDB" id="A0A8X8WXJ8"/>
<feature type="domain" description="SHSP" evidence="5">
    <location>
        <begin position="56"/>
        <end position="172"/>
    </location>
</feature>